<dbReference type="PROSITE" id="PS50110">
    <property type="entry name" value="RESPONSE_REGULATORY"/>
    <property type="match status" value="1"/>
</dbReference>
<gene>
    <name evidence="4" type="ORF">JFN91_19530</name>
</gene>
<evidence type="ECO:0000313" key="4">
    <source>
        <dbReference type="EMBL" id="MBJ6752412.1"/>
    </source>
</evidence>
<evidence type="ECO:0000259" key="3">
    <source>
        <dbReference type="PROSITE" id="PS50110"/>
    </source>
</evidence>
<dbReference type="InterPro" id="IPR011006">
    <property type="entry name" value="CheY-like_superfamily"/>
</dbReference>
<sequence>MLKKVLVVDDSEMIHKMYRLVLNRYNCEILDAMDGQQALDMLETHQGIQLILLDINMPVMNGVQFLEKAGALGYPQRIPVVIISTEGKEGDTIRGLQLGAKGYVKKPFNPTLLHELIEKLLLPSGGAAEFDQRRCANTL</sequence>
<feature type="modified residue" description="4-aspartylphosphate" evidence="2">
    <location>
        <position position="54"/>
    </location>
</feature>
<name>A0ABS0YJ87_9BACT</name>
<feature type="domain" description="Response regulatory" evidence="3">
    <location>
        <begin position="4"/>
        <end position="121"/>
    </location>
</feature>
<dbReference type="SUPFAM" id="SSF52172">
    <property type="entry name" value="CheY-like"/>
    <property type="match status" value="1"/>
</dbReference>
<dbReference type="Pfam" id="PF00072">
    <property type="entry name" value="Response_reg"/>
    <property type="match status" value="1"/>
</dbReference>
<dbReference type="PANTHER" id="PTHR44591">
    <property type="entry name" value="STRESS RESPONSE REGULATOR PROTEIN 1"/>
    <property type="match status" value="1"/>
</dbReference>
<evidence type="ECO:0000313" key="5">
    <source>
        <dbReference type="Proteomes" id="UP000614714"/>
    </source>
</evidence>
<organism evidence="4 5">
    <name type="scientific">Geomonas anaerohicana</name>
    <dbReference type="NCBI Taxonomy" id="2798583"/>
    <lineage>
        <taxon>Bacteria</taxon>
        <taxon>Pseudomonadati</taxon>
        <taxon>Thermodesulfobacteriota</taxon>
        <taxon>Desulfuromonadia</taxon>
        <taxon>Geobacterales</taxon>
        <taxon>Geobacteraceae</taxon>
        <taxon>Geomonas</taxon>
    </lineage>
</organism>
<dbReference type="EMBL" id="JAEMHL010000015">
    <property type="protein sequence ID" value="MBJ6752412.1"/>
    <property type="molecule type" value="Genomic_DNA"/>
</dbReference>
<keyword evidence="1 2" id="KW-0597">Phosphoprotein</keyword>
<proteinExistence type="predicted"/>
<reference evidence="4 5" key="1">
    <citation type="submission" date="2020-12" db="EMBL/GenBank/DDBJ databases">
        <title>Geomonas sp. Red421, isolated from paddy soil.</title>
        <authorList>
            <person name="Xu Z."/>
            <person name="Zhang Z."/>
            <person name="Masuda Y."/>
            <person name="Itoh H."/>
            <person name="Senoo K."/>
        </authorList>
    </citation>
    <scope>NUCLEOTIDE SEQUENCE [LARGE SCALE GENOMIC DNA]</scope>
    <source>
        <strain evidence="4 5">Red421</strain>
    </source>
</reference>
<dbReference type="InterPro" id="IPR050595">
    <property type="entry name" value="Bact_response_regulator"/>
</dbReference>
<dbReference type="Gene3D" id="3.40.50.2300">
    <property type="match status" value="1"/>
</dbReference>
<evidence type="ECO:0000256" key="2">
    <source>
        <dbReference type="PROSITE-ProRule" id="PRU00169"/>
    </source>
</evidence>
<comment type="caution">
    <text evidence="4">The sequence shown here is derived from an EMBL/GenBank/DDBJ whole genome shotgun (WGS) entry which is preliminary data.</text>
</comment>
<protein>
    <submittedName>
        <fullName evidence="4">Response regulator</fullName>
    </submittedName>
</protein>
<keyword evidence="5" id="KW-1185">Reference proteome</keyword>
<accession>A0ABS0YJ87</accession>
<dbReference type="InterPro" id="IPR001789">
    <property type="entry name" value="Sig_transdc_resp-reg_receiver"/>
</dbReference>
<evidence type="ECO:0000256" key="1">
    <source>
        <dbReference type="ARBA" id="ARBA00022553"/>
    </source>
</evidence>
<dbReference type="Proteomes" id="UP000614714">
    <property type="component" value="Unassembled WGS sequence"/>
</dbReference>
<dbReference type="SMART" id="SM00448">
    <property type="entry name" value="REC"/>
    <property type="match status" value="1"/>
</dbReference>
<dbReference type="PANTHER" id="PTHR44591:SF3">
    <property type="entry name" value="RESPONSE REGULATORY DOMAIN-CONTAINING PROTEIN"/>
    <property type="match status" value="1"/>
</dbReference>